<proteinExistence type="predicted"/>
<keyword evidence="1" id="KW-0732">Signal</keyword>
<feature type="chain" id="PRO_5046723440" evidence="1">
    <location>
        <begin position="23"/>
        <end position="130"/>
    </location>
</feature>
<organism evidence="2 3">
    <name type="scientific">Lysobacter yananisis</name>
    <dbReference type="NCBI Taxonomy" id="1003114"/>
    <lineage>
        <taxon>Bacteria</taxon>
        <taxon>Pseudomonadati</taxon>
        <taxon>Pseudomonadota</taxon>
        <taxon>Gammaproteobacteria</taxon>
        <taxon>Lysobacterales</taxon>
        <taxon>Lysobacteraceae</taxon>
        <taxon>Lysobacter</taxon>
    </lineage>
</organism>
<evidence type="ECO:0000256" key="1">
    <source>
        <dbReference type="SAM" id="SignalP"/>
    </source>
</evidence>
<evidence type="ECO:0000313" key="3">
    <source>
        <dbReference type="Proteomes" id="UP001229313"/>
    </source>
</evidence>
<name>A0ABY9PBC4_9GAMM</name>
<protein>
    <submittedName>
        <fullName evidence="2">DUF4087 domain-containing protein</fullName>
    </submittedName>
</protein>
<dbReference type="Pfam" id="PF13316">
    <property type="entry name" value="DUF4087"/>
    <property type="match status" value="1"/>
</dbReference>
<dbReference type="Proteomes" id="UP001229313">
    <property type="component" value="Chromosome"/>
</dbReference>
<dbReference type="InterPro" id="IPR025145">
    <property type="entry name" value="DUF4087"/>
</dbReference>
<sequence>MSLRTNIAATTALLLAFGTVVAAAPPSGAELRCGWFDNPTPGNASLHDRDGEWTIAIQGGYQAKGDWPPEYPPGQWRATNAGRHGYGCACFNVRVDAEEKNILEIFSSKARPLSACRKDPALKGIERRFL</sequence>
<gene>
    <name evidence="2" type="ORF">RDV84_04375</name>
</gene>
<evidence type="ECO:0000313" key="2">
    <source>
        <dbReference type="EMBL" id="WMT04095.1"/>
    </source>
</evidence>
<reference evidence="2 3" key="1">
    <citation type="submission" date="2023-08" db="EMBL/GenBank/DDBJ databases">
        <title>The whole genome sequence of Lysobacter yananisis.</title>
        <authorList>
            <person name="Sun H."/>
        </authorList>
    </citation>
    <scope>NUCLEOTIDE SEQUENCE [LARGE SCALE GENOMIC DNA]</scope>
    <source>
        <strain evidence="2 3">SNNU513</strain>
    </source>
</reference>
<dbReference type="EMBL" id="CP133568">
    <property type="protein sequence ID" value="WMT04095.1"/>
    <property type="molecule type" value="Genomic_DNA"/>
</dbReference>
<accession>A0ABY9PBC4</accession>
<dbReference type="RefSeq" id="WP_309152602.1">
    <property type="nucleotide sequence ID" value="NZ_CP133568.1"/>
</dbReference>
<keyword evidence="3" id="KW-1185">Reference proteome</keyword>
<feature type="signal peptide" evidence="1">
    <location>
        <begin position="1"/>
        <end position="22"/>
    </location>
</feature>